<keyword evidence="4 6" id="KW-1133">Transmembrane helix</keyword>
<dbReference type="InterPro" id="IPR000620">
    <property type="entry name" value="EamA_dom"/>
</dbReference>
<feature type="domain" description="EamA" evidence="7">
    <location>
        <begin position="149"/>
        <end position="282"/>
    </location>
</feature>
<feature type="transmembrane region" description="Helical" evidence="6">
    <location>
        <begin position="39"/>
        <end position="57"/>
    </location>
</feature>
<comment type="caution">
    <text evidence="8">The sequence shown here is derived from an EMBL/GenBank/DDBJ whole genome shotgun (WGS) entry which is preliminary data.</text>
</comment>
<feature type="transmembrane region" description="Helical" evidence="6">
    <location>
        <begin position="120"/>
        <end position="138"/>
    </location>
</feature>
<accession>A0A318LK09</accession>
<feature type="transmembrane region" description="Helical" evidence="6">
    <location>
        <begin position="264"/>
        <end position="282"/>
    </location>
</feature>
<feature type="domain" description="EamA" evidence="7">
    <location>
        <begin position="13"/>
        <end position="138"/>
    </location>
</feature>
<feature type="transmembrane region" description="Helical" evidence="6">
    <location>
        <begin position="150"/>
        <end position="168"/>
    </location>
</feature>
<name>A0A318LK09_9NEIS</name>
<evidence type="ECO:0000259" key="7">
    <source>
        <dbReference type="Pfam" id="PF00892"/>
    </source>
</evidence>
<evidence type="ECO:0000256" key="5">
    <source>
        <dbReference type="ARBA" id="ARBA00023136"/>
    </source>
</evidence>
<dbReference type="Pfam" id="PF00892">
    <property type="entry name" value="EamA"/>
    <property type="match status" value="2"/>
</dbReference>
<feature type="transmembrane region" description="Helical" evidence="6">
    <location>
        <begin position="175"/>
        <end position="199"/>
    </location>
</feature>
<dbReference type="SUPFAM" id="SSF103481">
    <property type="entry name" value="Multidrug resistance efflux transporter EmrE"/>
    <property type="match status" value="2"/>
</dbReference>
<dbReference type="Proteomes" id="UP000247555">
    <property type="component" value="Unassembled WGS sequence"/>
</dbReference>
<dbReference type="PANTHER" id="PTHR32322:SF2">
    <property type="entry name" value="EAMA DOMAIN-CONTAINING PROTEIN"/>
    <property type="match status" value="1"/>
</dbReference>
<dbReference type="PANTHER" id="PTHR32322">
    <property type="entry name" value="INNER MEMBRANE TRANSPORTER"/>
    <property type="match status" value="1"/>
</dbReference>
<sequence length="293" mass="30929">MFPVMSASARDALLTACAPLIWGSTYWVTSQWLPPDRPLTAAVWRVLPAGLLLLLWARQWPAAGQWRRVFGLAVLNIAVFQALLFVAAYRLPGGVAAILGATQPLLVLGWAWLLDGQRPAGAVTTAAVLGVAGMALLLNAPGAQWDTVGVLAAALGAASMACGSYLAGRWQGCQLPVLALTGWQLTLGGLCLAPLAWAWEPPLPALSLTQGLAYGYLSLFGALLAYVLWFRGIVRLPAVAVSSLSLLSPLSAAVIGALALGQWLHGWALAGWLLTLGSVLGVQRLSQRRRSRQ</sequence>
<feature type="transmembrane region" description="Helical" evidence="6">
    <location>
        <begin position="69"/>
        <end position="89"/>
    </location>
</feature>
<dbReference type="OrthoDB" id="5430053at2"/>
<proteinExistence type="inferred from homology"/>
<evidence type="ECO:0000313" key="9">
    <source>
        <dbReference type="Proteomes" id="UP000247555"/>
    </source>
</evidence>
<evidence type="ECO:0000313" key="8">
    <source>
        <dbReference type="EMBL" id="PXX82067.1"/>
    </source>
</evidence>
<comment type="subcellular location">
    <subcellularLocation>
        <location evidence="1">Membrane</location>
        <topology evidence="1">Multi-pass membrane protein</topology>
    </subcellularLocation>
</comment>
<keyword evidence="3 6" id="KW-0812">Transmembrane</keyword>
<evidence type="ECO:0000256" key="4">
    <source>
        <dbReference type="ARBA" id="ARBA00022989"/>
    </source>
</evidence>
<evidence type="ECO:0000256" key="3">
    <source>
        <dbReference type="ARBA" id="ARBA00022692"/>
    </source>
</evidence>
<dbReference type="RefSeq" id="WP_110389362.1">
    <property type="nucleotide sequence ID" value="NZ_CALCOA010000051.1"/>
</dbReference>
<feature type="transmembrane region" description="Helical" evidence="6">
    <location>
        <begin position="95"/>
        <end position="113"/>
    </location>
</feature>
<dbReference type="InterPro" id="IPR037185">
    <property type="entry name" value="EmrE-like"/>
</dbReference>
<keyword evidence="9" id="KW-1185">Reference proteome</keyword>
<comment type="similarity">
    <text evidence="2">Belongs to the EamA transporter family.</text>
</comment>
<evidence type="ECO:0000256" key="2">
    <source>
        <dbReference type="ARBA" id="ARBA00007362"/>
    </source>
</evidence>
<feature type="transmembrane region" description="Helical" evidence="6">
    <location>
        <begin position="236"/>
        <end position="258"/>
    </location>
</feature>
<reference evidence="8 9" key="1">
    <citation type="submission" date="2018-05" db="EMBL/GenBank/DDBJ databases">
        <title>Genomic Encyclopedia of Type Strains, Phase IV (KMG-IV): sequencing the most valuable type-strain genomes for metagenomic binning, comparative biology and taxonomic classification.</title>
        <authorList>
            <person name="Goeker M."/>
        </authorList>
    </citation>
    <scope>NUCLEOTIDE SEQUENCE [LARGE SCALE GENOMIC DNA]</scope>
    <source>
        <strain evidence="8 9">DSM 29661</strain>
    </source>
</reference>
<gene>
    <name evidence="8" type="ORF">DFR34_101301</name>
</gene>
<dbReference type="InterPro" id="IPR050638">
    <property type="entry name" value="AA-Vitamin_Transporters"/>
</dbReference>
<feature type="transmembrane region" description="Helical" evidence="6">
    <location>
        <begin position="211"/>
        <end position="229"/>
    </location>
</feature>
<evidence type="ECO:0000256" key="1">
    <source>
        <dbReference type="ARBA" id="ARBA00004141"/>
    </source>
</evidence>
<dbReference type="AlphaFoldDB" id="A0A318LK09"/>
<dbReference type="EMBL" id="QJKI01000001">
    <property type="protein sequence ID" value="PXX82067.1"/>
    <property type="molecule type" value="Genomic_DNA"/>
</dbReference>
<dbReference type="GO" id="GO:0016020">
    <property type="term" value="C:membrane"/>
    <property type="evidence" value="ECO:0007669"/>
    <property type="project" value="UniProtKB-SubCell"/>
</dbReference>
<evidence type="ECO:0000256" key="6">
    <source>
        <dbReference type="SAM" id="Phobius"/>
    </source>
</evidence>
<keyword evidence="5 6" id="KW-0472">Membrane</keyword>
<protein>
    <submittedName>
        <fullName evidence="8">Putative blue pigment (Indigoidine) exporter</fullName>
    </submittedName>
</protein>
<feature type="transmembrane region" description="Helical" evidence="6">
    <location>
        <begin position="12"/>
        <end position="33"/>
    </location>
</feature>
<organism evidence="8 9">
    <name type="scientific">Rivihabitans pingtungensis</name>
    <dbReference type="NCBI Taxonomy" id="1054498"/>
    <lineage>
        <taxon>Bacteria</taxon>
        <taxon>Pseudomonadati</taxon>
        <taxon>Pseudomonadota</taxon>
        <taxon>Betaproteobacteria</taxon>
        <taxon>Neisseriales</taxon>
        <taxon>Aquaspirillaceae</taxon>
        <taxon>Rivihabitans</taxon>
    </lineage>
</organism>